<evidence type="ECO:0000256" key="3">
    <source>
        <dbReference type="ARBA" id="ARBA00023136"/>
    </source>
</evidence>
<proteinExistence type="predicted"/>
<evidence type="ECO:0000313" key="8">
    <source>
        <dbReference type="Proteomes" id="UP000727456"/>
    </source>
</evidence>
<dbReference type="Pfam" id="PF01103">
    <property type="entry name" value="Omp85"/>
    <property type="match status" value="1"/>
</dbReference>
<dbReference type="EMBL" id="JAAOZC010000003">
    <property type="protein sequence ID" value="NIJ08034.1"/>
    <property type="molecule type" value="Genomic_DNA"/>
</dbReference>
<dbReference type="RefSeq" id="WP_167072861.1">
    <property type="nucleotide sequence ID" value="NZ_JAAOZC010000003.1"/>
</dbReference>
<keyword evidence="3" id="KW-0472">Membrane</keyword>
<dbReference type="PANTHER" id="PTHR12815">
    <property type="entry name" value="SORTING AND ASSEMBLY MACHINERY SAMM50 PROTEIN FAMILY MEMBER"/>
    <property type="match status" value="1"/>
</dbReference>
<dbReference type="InterPro" id="IPR039910">
    <property type="entry name" value="D15-like"/>
</dbReference>
<gene>
    <name evidence="7" type="ORF">FHS31_001644</name>
</gene>
<evidence type="ECO:0000256" key="4">
    <source>
        <dbReference type="SAM" id="SignalP"/>
    </source>
</evidence>
<dbReference type="Proteomes" id="UP000727456">
    <property type="component" value="Unassembled WGS sequence"/>
</dbReference>
<feature type="signal peptide" evidence="4">
    <location>
        <begin position="1"/>
        <end position="25"/>
    </location>
</feature>
<protein>
    <submittedName>
        <fullName evidence="7">Translocation and assembly module TamA</fullName>
    </submittedName>
</protein>
<keyword evidence="4" id="KW-0732">Signal</keyword>
<keyword evidence="2" id="KW-1134">Transmembrane beta strand</keyword>
<evidence type="ECO:0000259" key="6">
    <source>
        <dbReference type="Pfam" id="PF07244"/>
    </source>
</evidence>
<feature type="chain" id="PRO_5045774966" evidence="4">
    <location>
        <begin position="26"/>
        <end position="657"/>
    </location>
</feature>
<comment type="caution">
    <text evidence="7">The sequence shown here is derived from an EMBL/GenBank/DDBJ whole genome shotgun (WGS) entry which is preliminary data.</text>
</comment>
<keyword evidence="8" id="KW-1185">Reference proteome</keyword>
<name>A0ABX0TR75_9SPHN</name>
<evidence type="ECO:0000256" key="1">
    <source>
        <dbReference type="ARBA" id="ARBA00004370"/>
    </source>
</evidence>
<dbReference type="InterPro" id="IPR000184">
    <property type="entry name" value="Bac_surfAg_D15"/>
</dbReference>
<dbReference type="Gene3D" id="2.40.160.50">
    <property type="entry name" value="membrane protein fhac: a member of the omp85/tpsb transporter family"/>
    <property type="match status" value="1"/>
</dbReference>
<dbReference type="InterPro" id="IPR010827">
    <property type="entry name" value="BamA/TamA_POTRA"/>
</dbReference>
<comment type="subcellular location">
    <subcellularLocation>
        <location evidence="1">Membrane</location>
    </subcellularLocation>
</comment>
<evidence type="ECO:0000313" key="7">
    <source>
        <dbReference type="EMBL" id="NIJ08034.1"/>
    </source>
</evidence>
<dbReference type="PANTHER" id="PTHR12815:SF42">
    <property type="entry name" value="BACTERIAL SURFACE ANTIGEN (D15) DOMAIN-CONTAINING PROTEIN"/>
    <property type="match status" value="1"/>
</dbReference>
<evidence type="ECO:0000256" key="2">
    <source>
        <dbReference type="ARBA" id="ARBA00022452"/>
    </source>
</evidence>
<feature type="domain" description="Bacterial surface antigen (D15)" evidence="5">
    <location>
        <begin position="371"/>
        <end position="657"/>
    </location>
</feature>
<organism evidence="7 8">
    <name type="scientific">Sphingomonas vulcanisoli</name>
    <dbReference type="NCBI Taxonomy" id="1658060"/>
    <lineage>
        <taxon>Bacteria</taxon>
        <taxon>Pseudomonadati</taxon>
        <taxon>Pseudomonadota</taxon>
        <taxon>Alphaproteobacteria</taxon>
        <taxon>Sphingomonadales</taxon>
        <taxon>Sphingomonadaceae</taxon>
        <taxon>Sphingomonas</taxon>
    </lineage>
</organism>
<dbReference type="Pfam" id="PF07244">
    <property type="entry name" value="POTRA"/>
    <property type="match status" value="1"/>
</dbReference>
<feature type="domain" description="POTRA" evidence="6">
    <location>
        <begin position="174"/>
        <end position="240"/>
    </location>
</feature>
<accession>A0ABX0TR75</accession>
<reference evidence="7 8" key="1">
    <citation type="submission" date="2020-03" db="EMBL/GenBank/DDBJ databases">
        <title>Genomic Encyclopedia of Type Strains, Phase III (KMG-III): the genomes of soil and plant-associated and newly described type strains.</title>
        <authorList>
            <person name="Whitman W."/>
        </authorList>
    </citation>
    <scope>NUCLEOTIDE SEQUENCE [LARGE SCALE GENOMIC DNA]</scope>
    <source>
        <strain evidence="7 8">CECT 8804</strain>
    </source>
</reference>
<dbReference type="Gene3D" id="3.10.20.310">
    <property type="entry name" value="membrane protein fhac"/>
    <property type="match status" value="2"/>
</dbReference>
<sequence>MLPVPPRMVAGAVAVTALMMTPAFGQVSPSAPAPSPAAAPVAGPTLDPASPMAPLPDLGVAWPDLNAAASSDEKPSAAATADSDAPHRYRIDLKGADAVPGFTTRFNQLSALHAGENKPANSAQINLRAKEDEDLARQILRSIGRYDGSVESRISADPDQTATVHLTVDPGPAYTFAAITFPGIEAAGPRAPALRDQFAVKQGDTVDADKVNAATIAFRAALTQQGYPFATVADPQVTADHITHQATLAMAVTLGSAAKFGQLRPVGPRQLFTAHHLNEIARFHPGQPYNSAKLDDFRRALIATGLVSVATIKPVATADPAVVDIEVHLERAPPRTIAGSLGYGTGEGATASVSWQHRNLLPPEGAVTVAGVAGTQEQSLSALLRRGNFRGRDHVLTAQIAAAHTNYQAYDARTFTITTAIERQSNIIFHKKWTWSIGTEFVATDERDTIIATGAPRRRTYLVAALPLSLGYDTSDDLLNPTRGYRLLAHVSPEMSFLHGKIPYVKLQLDASAYQPVSSRISIGGRVRLGAIEGIARDDIAPSRRFYAGGGGSVRGYGYQKIGPLDVNGDPVGGRGLAEAAIEARIRFGNLGVVPFLDAGNLYEQPIPKFTHLRYGTGLGFRYYSSFGPIRVDLGTPIDRRPGESRIAVYVSLGQAF</sequence>
<evidence type="ECO:0000259" key="5">
    <source>
        <dbReference type="Pfam" id="PF01103"/>
    </source>
</evidence>
<keyword evidence="2" id="KW-0812">Transmembrane</keyword>